<accession>A0A0M3KAV9</accession>
<evidence type="ECO:0000313" key="3">
    <source>
        <dbReference type="WBParaSite" id="ASIM_0001810501-mRNA-1"/>
    </source>
</evidence>
<dbReference type="AlphaFoldDB" id="A0A0M3KAV9"/>
<reference evidence="1 2" key="2">
    <citation type="submission" date="2018-11" db="EMBL/GenBank/DDBJ databases">
        <authorList>
            <consortium name="Pathogen Informatics"/>
        </authorList>
    </citation>
    <scope>NUCLEOTIDE SEQUENCE [LARGE SCALE GENOMIC DNA]</scope>
</reference>
<reference evidence="3" key="1">
    <citation type="submission" date="2017-02" db="UniProtKB">
        <authorList>
            <consortium name="WormBaseParasite"/>
        </authorList>
    </citation>
    <scope>IDENTIFICATION</scope>
</reference>
<dbReference type="Proteomes" id="UP000267096">
    <property type="component" value="Unassembled WGS sequence"/>
</dbReference>
<dbReference type="WBParaSite" id="ASIM_0001810501-mRNA-1">
    <property type="protein sequence ID" value="ASIM_0001810501-mRNA-1"/>
    <property type="gene ID" value="ASIM_0001810501"/>
</dbReference>
<evidence type="ECO:0000313" key="2">
    <source>
        <dbReference type="Proteomes" id="UP000267096"/>
    </source>
</evidence>
<name>A0A0M3KAV9_ANISI</name>
<keyword evidence="2" id="KW-1185">Reference proteome</keyword>
<dbReference type="EMBL" id="UYRR01034206">
    <property type="protein sequence ID" value="VDK60573.1"/>
    <property type="molecule type" value="Genomic_DNA"/>
</dbReference>
<protein>
    <submittedName>
        <fullName evidence="1 3">Uncharacterized protein</fullName>
    </submittedName>
</protein>
<gene>
    <name evidence="1" type="ORF">ASIM_LOCUS17508</name>
</gene>
<proteinExistence type="predicted"/>
<sequence length="81" mass="9228">MSSFESSMGWRDVTSIVWIGVDFIIDDCTEKCDMKRRYPLIGLRNKDETKYFLDVGPNIEIPGICHAQYSFTSSPQLMVSG</sequence>
<evidence type="ECO:0000313" key="1">
    <source>
        <dbReference type="EMBL" id="VDK60573.1"/>
    </source>
</evidence>
<organism evidence="3">
    <name type="scientific">Anisakis simplex</name>
    <name type="common">Herring worm</name>
    <dbReference type="NCBI Taxonomy" id="6269"/>
    <lineage>
        <taxon>Eukaryota</taxon>
        <taxon>Metazoa</taxon>
        <taxon>Ecdysozoa</taxon>
        <taxon>Nematoda</taxon>
        <taxon>Chromadorea</taxon>
        <taxon>Rhabditida</taxon>
        <taxon>Spirurina</taxon>
        <taxon>Ascaridomorpha</taxon>
        <taxon>Ascaridoidea</taxon>
        <taxon>Anisakidae</taxon>
        <taxon>Anisakis</taxon>
        <taxon>Anisakis simplex complex</taxon>
    </lineage>
</organism>